<evidence type="ECO:0000256" key="1">
    <source>
        <dbReference type="SAM" id="SignalP"/>
    </source>
</evidence>
<dbReference type="EMBL" id="JASCZI010273308">
    <property type="protein sequence ID" value="MED6224617.1"/>
    <property type="molecule type" value="Genomic_DNA"/>
</dbReference>
<feature type="chain" id="PRO_5046669232" description="Secreted protein" evidence="1">
    <location>
        <begin position="22"/>
        <end position="82"/>
    </location>
</feature>
<organism evidence="2 3">
    <name type="scientific">Stylosanthes scabra</name>
    <dbReference type="NCBI Taxonomy" id="79078"/>
    <lineage>
        <taxon>Eukaryota</taxon>
        <taxon>Viridiplantae</taxon>
        <taxon>Streptophyta</taxon>
        <taxon>Embryophyta</taxon>
        <taxon>Tracheophyta</taxon>
        <taxon>Spermatophyta</taxon>
        <taxon>Magnoliopsida</taxon>
        <taxon>eudicotyledons</taxon>
        <taxon>Gunneridae</taxon>
        <taxon>Pentapetalae</taxon>
        <taxon>rosids</taxon>
        <taxon>fabids</taxon>
        <taxon>Fabales</taxon>
        <taxon>Fabaceae</taxon>
        <taxon>Papilionoideae</taxon>
        <taxon>50 kb inversion clade</taxon>
        <taxon>dalbergioids sensu lato</taxon>
        <taxon>Dalbergieae</taxon>
        <taxon>Pterocarpus clade</taxon>
        <taxon>Stylosanthes</taxon>
    </lineage>
</organism>
<evidence type="ECO:0000313" key="2">
    <source>
        <dbReference type="EMBL" id="MED6224617.1"/>
    </source>
</evidence>
<keyword evidence="3" id="KW-1185">Reference proteome</keyword>
<feature type="signal peptide" evidence="1">
    <location>
        <begin position="1"/>
        <end position="21"/>
    </location>
</feature>
<evidence type="ECO:0000313" key="3">
    <source>
        <dbReference type="Proteomes" id="UP001341840"/>
    </source>
</evidence>
<gene>
    <name evidence="2" type="ORF">PIB30_085859</name>
</gene>
<accession>A0ABU6ZRK9</accession>
<comment type="caution">
    <text evidence="2">The sequence shown here is derived from an EMBL/GenBank/DDBJ whole genome shotgun (WGS) entry which is preliminary data.</text>
</comment>
<evidence type="ECO:0008006" key="4">
    <source>
        <dbReference type="Google" id="ProtNLM"/>
    </source>
</evidence>
<name>A0ABU6ZRK9_9FABA</name>
<proteinExistence type="predicted"/>
<reference evidence="2 3" key="1">
    <citation type="journal article" date="2023" name="Plants (Basel)">
        <title>Bridging the Gap: Combining Genomics and Transcriptomics Approaches to Understand Stylosanthes scabra, an Orphan Legume from the Brazilian Caatinga.</title>
        <authorList>
            <person name="Ferreira-Neto J.R.C."/>
            <person name="da Silva M.D."/>
            <person name="Binneck E."/>
            <person name="de Melo N.F."/>
            <person name="da Silva R.H."/>
            <person name="de Melo A.L.T.M."/>
            <person name="Pandolfi V."/>
            <person name="Bustamante F.O."/>
            <person name="Brasileiro-Vidal A.C."/>
            <person name="Benko-Iseppon A.M."/>
        </authorList>
    </citation>
    <scope>NUCLEOTIDE SEQUENCE [LARGE SCALE GENOMIC DNA]</scope>
    <source>
        <tissue evidence="2">Leaves</tissue>
    </source>
</reference>
<sequence length="82" mass="9146">MQVSGSLLWFSLFPRLGRVSAAAVMVGANVRSLRYSLRIWLKVWQVQAVRIGLEDGLGSPWSWSVLVWVSTGVPLAFVSWNV</sequence>
<keyword evidence="1" id="KW-0732">Signal</keyword>
<dbReference type="Proteomes" id="UP001341840">
    <property type="component" value="Unassembled WGS sequence"/>
</dbReference>
<protein>
    <recommendedName>
        <fullName evidence="4">Secreted protein</fullName>
    </recommendedName>
</protein>